<keyword evidence="3" id="KW-0472">Membrane</keyword>
<evidence type="ECO:0000313" key="8">
    <source>
        <dbReference type="EMBL" id="KUP07573.1"/>
    </source>
</evidence>
<accession>A0A147KA61</accession>
<proteinExistence type="predicted"/>
<dbReference type="Gene3D" id="2.40.30.170">
    <property type="match status" value="1"/>
</dbReference>
<protein>
    <submittedName>
        <fullName evidence="8">Uncharacterized protein</fullName>
    </submittedName>
</protein>
<keyword evidence="3" id="KW-1133">Transmembrane helix</keyword>
<comment type="subcellular location">
    <subcellularLocation>
        <location evidence="1">Cell envelope</location>
    </subcellularLocation>
</comment>
<dbReference type="Gene3D" id="2.40.50.100">
    <property type="match status" value="1"/>
</dbReference>
<evidence type="ECO:0000259" key="7">
    <source>
        <dbReference type="Pfam" id="PF25990"/>
    </source>
</evidence>
<dbReference type="Pfam" id="PF25982">
    <property type="entry name" value="HH_YknX"/>
    <property type="match status" value="1"/>
</dbReference>
<feature type="domain" description="YknX-like alpha-helical hairpin" evidence="4">
    <location>
        <begin position="98"/>
        <end position="180"/>
    </location>
</feature>
<reference evidence="8 9" key="1">
    <citation type="journal article" date="2016" name="Front. Microbiol.">
        <title>Microevolution Analysis of Bacillus coahuilensis Unveils Differences in Phosphorus Acquisition Strategies and Their Regulation.</title>
        <authorList>
            <person name="Gomez-Lunar Z."/>
            <person name="Hernandez-Gonzalez I."/>
            <person name="Rodriguez-Torres M.D."/>
            <person name="Souza V."/>
            <person name="Olmedo-Alvarez G."/>
        </authorList>
    </citation>
    <scope>NUCLEOTIDE SEQUENCE [LARGE SCALE GENOMIC DNA]</scope>
    <source>
        <strain evidence="9">p1.1.43</strain>
    </source>
</reference>
<sequence>MSKKKLWIGIGVVTLIAALIGFNVYKTQAKNGPMDVAVVSLENKEISSNVMIPGTLKIQEEKKYYLDPTKGKIDEIKVAEGQNVKSGDTLYTYKSNPLELEMEQNKLAMESDYLQINRVQDQLDDLPSKEKELTEQIGKEEAKKQIAAERDQLNMELRLANIGLKQNMLQRDALTEQEGELVVTAEIDGTILSLDETVTDGITSEMQTPFIHIVNLNNMIVTGSISEYDSIKLESGQPVSLRSEVVTDKTWTGSVSEVGLLPVDQGMSEGFTTNGVVQYPITVKVEEDITEIKPGFQLFMDIETDRKTVDVLPVEVVQEDEDGYFVMVVEDGSAVRKRVKVGVTTVDEIEIVSGLNKEDQVILSSEPINEGAEVSVK</sequence>
<dbReference type="SUPFAM" id="SSF111369">
    <property type="entry name" value="HlyD-like secretion proteins"/>
    <property type="match status" value="1"/>
</dbReference>
<dbReference type="PANTHER" id="PTHR32347">
    <property type="entry name" value="EFFLUX SYSTEM COMPONENT YKNX-RELATED"/>
    <property type="match status" value="1"/>
</dbReference>
<dbReference type="InterPro" id="IPR050465">
    <property type="entry name" value="UPF0194_transport"/>
</dbReference>
<feature type="domain" description="YknX-like C-terminal permuted SH3-like" evidence="6">
    <location>
        <begin position="311"/>
        <end position="376"/>
    </location>
</feature>
<feature type="transmembrane region" description="Helical" evidence="3">
    <location>
        <begin position="6"/>
        <end position="25"/>
    </location>
</feature>
<evidence type="ECO:0000256" key="2">
    <source>
        <dbReference type="ARBA" id="ARBA00023054"/>
    </source>
</evidence>
<dbReference type="PATRIC" id="fig|1150625.3.peg.1028"/>
<dbReference type="EMBL" id="LDYG01000021">
    <property type="protein sequence ID" value="KUP07573.1"/>
    <property type="molecule type" value="Genomic_DNA"/>
</dbReference>
<dbReference type="Pfam" id="PF25989">
    <property type="entry name" value="YknX_C"/>
    <property type="match status" value="1"/>
</dbReference>
<dbReference type="Pfam" id="PF25990">
    <property type="entry name" value="Beta-barrel_YknX"/>
    <property type="match status" value="1"/>
</dbReference>
<dbReference type="InterPro" id="IPR058638">
    <property type="entry name" value="HH_YknX-like"/>
</dbReference>
<gene>
    <name evidence="8" type="ORF">Q75_04900</name>
</gene>
<evidence type="ECO:0000259" key="6">
    <source>
        <dbReference type="Pfam" id="PF25989"/>
    </source>
</evidence>
<name>A0A147KA61_9BACI</name>
<feature type="domain" description="YknX-like beta-barrel" evidence="7">
    <location>
        <begin position="219"/>
        <end position="302"/>
    </location>
</feature>
<keyword evidence="3" id="KW-0812">Transmembrane</keyword>
<comment type="caution">
    <text evidence="8">The sequence shown here is derived from an EMBL/GenBank/DDBJ whole genome shotgun (WGS) entry which is preliminary data.</text>
</comment>
<dbReference type="Gene3D" id="2.40.420.20">
    <property type="match status" value="1"/>
</dbReference>
<dbReference type="InterPro" id="IPR058636">
    <property type="entry name" value="Beta-barrel_YknX"/>
</dbReference>
<dbReference type="GO" id="GO:0030313">
    <property type="term" value="C:cell envelope"/>
    <property type="evidence" value="ECO:0007669"/>
    <property type="project" value="UniProtKB-SubCell"/>
</dbReference>
<evidence type="ECO:0000259" key="5">
    <source>
        <dbReference type="Pfam" id="PF25984"/>
    </source>
</evidence>
<keyword evidence="2" id="KW-0175">Coiled coil</keyword>
<evidence type="ECO:0000313" key="9">
    <source>
        <dbReference type="Proteomes" id="UP000074108"/>
    </source>
</evidence>
<dbReference type="Pfam" id="PF25984">
    <property type="entry name" value="BSH_YknX"/>
    <property type="match status" value="1"/>
</dbReference>
<evidence type="ECO:0000256" key="3">
    <source>
        <dbReference type="SAM" id="Phobius"/>
    </source>
</evidence>
<organism evidence="8 9">
    <name type="scientific">Bacillus coahuilensis p1.1.43</name>
    <dbReference type="NCBI Taxonomy" id="1150625"/>
    <lineage>
        <taxon>Bacteria</taxon>
        <taxon>Bacillati</taxon>
        <taxon>Bacillota</taxon>
        <taxon>Bacilli</taxon>
        <taxon>Bacillales</taxon>
        <taxon>Bacillaceae</taxon>
        <taxon>Bacillus</taxon>
    </lineage>
</organism>
<dbReference type="Proteomes" id="UP000074108">
    <property type="component" value="Unassembled WGS sequence"/>
</dbReference>
<evidence type="ECO:0000259" key="4">
    <source>
        <dbReference type="Pfam" id="PF25982"/>
    </source>
</evidence>
<dbReference type="InterPro" id="IPR058639">
    <property type="entry name" value="BSH_YknX-like"/>
</dbReference>
<dbReference type="OrthoDB" id="85226at2"/>
<evidence type="ECO:0000256" key="1">
    <source>
        <dbReference type="ARBA" id="ARBA00004196"/>
    </source>
</evidence>
<dbReference type="RefSeq" id="WP_059350598.1">
    <property type="nucleotide sequence ID" value="NZ_LDYG01000021.1"/>
</dbReference>
<keyword evidence="9" id="KW-1185">Reference proteome</keyword>
<dbReference type="AlphaFoldDB" id="A0A147KA61"/>
<dbReference type="STRING" id="1150625.Q75_04900"/>
<dbReference type="InterPro" id="IPR058637">
    <property type="entry name" value="YknX-like_C"/>
</dbReference>
<feature type="domain" description="YknX-like barrel-sandwich hybrid" evidence="5">
    <location>
        <begin position="63"/>
        <end position="214"/>
    </location>
</feature>
<dbReference type="PANTHER" id="PTHR32347:SF14">
    <property type="entry name" value="EFFLUX SYSTEM COMPONENT YKNX-RELATED"/>
    <property type="match status" value="1"/>
</dbReference>